<dbReference type="PANTHER" id="PTHR43032">
    <property type="entry name" value="PROTEIN-METHIONINE-SULFOXIDE REDUCTASE"/>
    <property type="match status" value="1"/>
</dbReference>
<dbReference type="InterPro" id="IPR000572">
    <property type="entry name" value="OxRdtase_Mopterin-bd_dom"/>
</dbReference>
<dbReference type="SUPFAM" id="SSF81342">
    <property type="entry name" value="Transmembrane di-heme cytochromes"/>
    <property type="match status" value="1"/>
</dbReference>
<sequence>MGGFLERVRKGYGKKLVSLHAWNGWIVLILALTGLILISGFWRGFLGEGRVWIKWLHIAVGVASILPVFYYLLLAAKHWRQLKKKPWQRFNVLVVLGLLVGWFGSGVLLWQFRAVGPRISNIALVTHDLLTWVGLPYIIYHSITRLKWLKEPNRRTIKNTHAVEVLHPAAPQPVYTRRAFIRGAVGMGLAVTLGPSFLKWLGSSIGSMGGSQTIDKWIEDNANVLVPDPVPLPASTLPLGGGAEGHFRVYTVTPIPSFTNDNWSFTIDGLVDKPFKWNWEQFLEQKRLVQVSDFHCVTGWSVYKNTWEGIPLKTLLKQAGVKAKARTVKFYSGDGVYTDSLTLEQADLDDVMVAVMHDGKPIPSDLGGPVRLIVPKMYAYKSVKWLNRIELIEDDHVGYWEVRGYAKDAWV</sequence>
<evidence type="ECO:0000259" key="2">
    <source>
        <dbReference type="Pfam" id="PF00174"/>
    </source>
</evidence>
<dbReference type="SUPFAM" id="SSF56524">
    <property type="entry name" value="Oxidoreductase molybdopterin-binding domain"/>
    <property type="match status" value="1"/>
</dbReference>
<dbReference type="STRING" id="268407.PWYN_19575"/>
<keyword evidence="4" id="KW-1185">Reference proteome</keyword>
<dbReference type="PANTHER" id="PTHR43032:SF4">
    <property type="entry name" value="OXIDOREDUCTASE MOLYBDOPTERIN-BINDING DOMAIN-CONTAINING PROTEIN"/>
    <property type="match status" value="1"/>
</dbReference>
<dbReference type="InterPro" id="IPR036374">
    <property type="entry name" value="OxRdtase_Mopterin-bd_sf"/>
</dbReference>
<protein>
    <submittedName>
        <fullName evidence="3">Oxidoreductase</fullName>
    </submittedName>
</protein>
<keyword evidence="1" id="KW-1133">Transmembrane helix</keyword>
<dbReference type="EMBL" id="JQCR01000003">
    <property type="protein sequence ID" value="KGE16881.1"/>
    <property type="molecule type" value="Genomic_DNA"/>
</dbReference>
<evidence type="ECO:0000256" key="1">
    <source>
        <dbReference type="SAM" id="Phobius"/>
    </source>
</evidence>
<feature type="transmembrane region" description="Helical" evidence="1">
    <location>
        <begin position="54"/>
        <end position="73"/>
    </location>
</feature>
<evidence type="ECO:0000313" key="4">
    <source>
        <dbReference type="Proteomes" id="UP000029734"/>
    </source>
</evidence>
<dbReference type="Gene3D" id="3.90.420.10">
    <property type="entry name" value="Oxidoreductase, molybdopterin-binding domain"/>
    <property type="match status" value="1"/>
</dbReference>
<dbReference type="AlphaFoldDB" id="A0A098M4A3"/>
<keyword evidence="1" id="KW-0812">Transmembrane</keyword>
<gene>
    <name evidence="3" type="ORF">PWYN_19575</name>
</gene>
<dbReference type="Pfam" id="PF00174">
    <property type="entry name" value="Oxidored_molyb"/>
    <property type="match status" value="1"/>
</dbReference>
<dbReference type="GO" id="GO:0022904">
    <property type="term" value="P:respiratory electron transport chain"/>
    <property type="evidence" value="ECO:0007669"/>
    <property type="project" value="InterPro"/>
</dbReference>
<feature type="transmembrane region" description="Helical" evidence="1">
    <location>
        <begin position="119"/>
        <end position="140"/>
    </location>
</feature>
<feature type="transmembrane region" description="Helical" evidence="1">
    <location>
        <begin position="93"/>
        <end position="113"/>
    </location>
</feature>
<reference evidence="3 4" key="1">
    <citation type="submission" date="2014-08" db="EMBL/GenBank/DDBJ databases">
        <authorList>
            <person name="den Bakker H.C."/>
        </authorList>
    </citation>
    <scope>NUCLEOTIDE SEQUENCE [LARGE SCALE GENOMIC DNA]</scope>
    <source>
        <strain evidence="3 4">DSM 18334</strain>
    </source>
</reference>
<dbReference type="InterPro" id="IPR016174">
    <property type="entry name" value="Di-haem_cyt_TM"/>
</dbReference>
<evidence type="ECO:0000313" key="3">
    <source>
        <dbReference type="EMBL" id="KGE16881.1"/>
    </source>
</evidence>
<dbReference type="Proteomes" id="UP000029734">
    <property type="component" value="Unassembled WGS sequence"/>
</dbReference>
<dbReference type="GO" id="GO:0016020">
    <property type="term" value="C:membrane"/>
    <property type="evidence" value="ECO:0007669"/>
    <property type="project" value="InterPro"/>
</dbReference>
<accession>A0A098M4A3</accession>
<organism evidence="3 4">
    <name type="scientific">Paenibacillus wynnii</name>
    <dbReference type="NCBI Taxonomy" id="268407"/>
    <lineage>
        <taxon>Bacteria</taxon>
        <taxon>Bacillati</taxon>
        <taxon>Bacillota</taxon>
        <taxon>Bacilli</taxon>
        <taxon>Bacillales</taxon>
        <taxon>Paenibacillaceae</taxon>
        <taxon>Paenibacillus</taxon>
    </lineage>
</organism>
<dbReference type="eggNOG" id="COG2041">
    <property type="taxonomic scope" value="Bacteria"/>
</dbReference>
<keyword evidence="1" id="KW-0472">Membrane</keyword>
<feature type="transmembrane region" description="Helical" evidence="1">
    <location>
        <begin position="21"/>
        <end position="42"/>
    </location>
</feature>
<reference evidence="3 4" key="2">
    <citation type="submission" date="2014-10" db="EMBL/GenBank/DDBJ databases">
        <title>Comparative genomics of the Paenibacillus odorifer group.</title>
        <authorList>
            <person name="Tsai Y.-C."/>
            <person name="Martin N."/>
            <person name="Korlach J."/>
            <person name="Wiedmann M."/>
        </authorList>
    </citation>
    <scope>NUCLEOTIDE SEQUENCE [LARGE SCALE GENOMIC DNA]</scope>
    <source>
        <strain evidence="3 4">DSM 18334</strain>
    </source>
</reference>
<proteinExistence type="predicted"/>
<feature type="domain" description="Oxidoreductase molybdopterin-binding" evidence="2">
    <location>
        <begin position="254"/>
        <end position="400"/>
    </location>
</feature>
<name>A0A098M4A3_9BACL</name>
<comment type="caution">
    <text evidence="3">The sequence shown here is derived from an EMBL/GenBank/DDBJ whole genome shotgun (WGS) entry which is preliminary data.</text>
</comment>
<dbReference type="OrthoDB" id="9778777at2"/>
<dbReference type="RefSeq" id="WP_036655188.1">
    <property type="nucleotide sequence ID" value="NZ_JQCR01000003.1"/>
</dbReference>